<sequence length="77" mass="8707">MFGSLVIIQIIQKTPETMGQFLMDSSEEELALRFGLLLNLEKSETHSTIGDHTEIQLDKVGTKQMCLVTVQEADRRL</sequence>
<name>A0A9W9ZJ94_9CNID</name>
<comment type="caution">
    <text evidence="1">The sequence shown here is derived from an EMBL/GenBank/DDBJ whole genome shotgun (WGS) entry which is preliminary data.</text>
</comment>
<evidence type="ECO:0000313" key="2">
    <source>
        <dbReference type="Proteomes" id="UP001163046"/>
    </source>
</evidence>
<organism evidence="1 2">
    <name type="scientific">Desmophyllum pertusum</name>
    <dbReference type="NCBI Taxonomy" id="174260"/>
    <lineage>
        <taxon>Eukaryota</taxon>
        <taxon>Metazoa</taxon>
        <taxon>Cnidaria</taxon>
        <taxon>Anthozoa</taxon>
        <taxon>Hexacorallia</taxon>
        <taxon>Scleractinia</taxon>
        <taxon>Caryophylliina</taxon>
        <taxon>Caryophylliidae</taxon>
        <taxon>Desmophyllum</taxon>
    </lineage>
</organism>
<evidence type="ECO:0000313" key="1">
    <source>
        <dbReference type="EMBL" id="KAJ7381979.1"/>
    </source>
</evidence>
<proteinExistence type="predicted"/>
<dbReference type="Proteomes" id="UP001163046">
    <property type="component" value="Unassembled WGS sequence"/>
</dbReference>
<protein>
    <submittedName>
        <fullName evidence="1">Uncharacterized protein</fullName>
    </submittedName>
</protein>
<dbReference type="AlphaFoldDB" id="A0A9W9ZJ94"/>
<gene>
    <name evidence="1" type="ORF">OS493_037857</name>
</gene>
<accession>A0A9W9ZJ94</accession>
<dbReference type="EMBL" id="MU825951">
    <property type="protein sequence ID" value="KAJ7381979.1"/>
    <property type="molecule type" value="Genomic_DNA"/>
</dbReference>
<keyword evidence="2" id="KW-1185">Reference proteome</keyword>
<reference evidence="1" key="1">
    <citation type="submission" date="2023-01" db="EMBL/GenBank/DDBJ databases">
        <title>Genome assembly of the deep-sea coral Lophelia pertusa.</title>
        <authorList>
            <person name="Herrera S."/>
            <person name="Cordes E."/>
        </authorList>
    </citation>
    <scope>NUCLEOTIDE SEQUENCE</scope>
    <source>
        <strain evidence="1">USNM1676648</strain>
        <tissue evidence="1">Polyp</tissue>
    </source>
</reference>